<dbReference type="EMBL" id="CAJVAP010000006">
    <property type="protein sequence ID" value="CAG7604356.1"/>
    <property type="molecule type" value="Genomic_DNA"/>
</dbReference>
<evidence type="ECO:0000313" key="4">
    <source>
        <dbReference type="Proteomes" id="UP000693892"/>
    </source>
</evidence>
<evidence type="ECO:0000256" key="1">
    <source>
        <dbReference type="SAM" id="MobiDB-lite"/>
    </source>
</evidence>
<feature type="region of interest" description="Disordered" evidence="1">
    <location>
        <begin position="1"/>
        <end position="139"/>
    </location>
</feature>
<feature type="compositionally biased region" description="Low complexity" evidence="1">
    <location>
        <begin position="49"/>
        <end position="62"/>
    </location>
</feature>
<protein>
    <recommendedName>
        <fullName evidence="5">DUF805 domain-containing protein</fullName>
    </recommendedName>
</protein>
<dbReference type="GO" id="GO:0005886">
    <property type="term" value="C:plasma membrane"/>
    <property type="evidence" value="ECO:0007669"/>
    <property type="project" value="TreeGrafter"/>
</dbReference>
<dbReference type="PANTHER" id="PTHR34980:SF2">
    <property type="entry name" value="INNER MEMBRANE PROTEIN YHAH-RELATED"/>
    <property type="match status" value="1"/>
</dbReference>
<keyword evidence="4" id="KW-1185">Reference proteome</keyword>
<name>A0A916JUQ7_9MICO</name>
<dbReference type="AlphaFoldDB" id="A0A916JUQ7"/>
<feature type="transmembrane region" description="Helical" evidence="2">
    <location>
        <begin position="218"/>
        <end position="248"/>
    </location>
</feature>
<sequence length="300" mass="31966">MTNPPNPESPDAGSTPPQQPESAQPEAPRYSPPQQPEPGQPPVPPSYPAPAVAPQQPQYGHPQQPPYGQPQQPAPQYAPPAQPYGQPGQAPYGQPAYAQPGQQPYGAPQYGAQPAYPAPVYGAPGPGGPFDGATDPEDLTRPLYGATFGQAIKRFFKQYADFNGRASRSEYWWVSLFVFLVQLVPIILLMVGLIGMGISTSSYSYDPYSYGYGSAAPAVGAIILLVIGAILTGLVSLALLIPSFAVGWRRFHDANFAGPLYLLSLAAAIPYIGWVGSVVVLVFSLMPSKVEGRRYDAPRA</sequence>
<reference evidence="3" key="1">
    <citation type="submission" date="2021-06" db="EMBL/GenBank/DDBJ databases">
        <authorList>
            <person name="Criscuolo A."/>
        </authorList>
    </citation>
    <scope>NUCLEOTIDE SEQUENCE</scope>
    <source>
        <strain evidence="3">CIP111803</strain>
    </source>
</reference>
<proteinExistence type="predicted"/>
<feature type="compositionally biased region" description="Pro residues" evidence="1">
    <location>
        <begin position="30"/>
        <end position="48"/>
    </location>
</feature>
<feature type="transmembrane region" description="Helical" evidence="2">
    <location>
        <begin position="171"/>
        <end position="198"/>
    </location>
</feature>
<comment type="caution">
    <text evidence="3">The sequence shown here is derived from an EMBL/GenBank/DDBJ whole genome shotgun (WGS) entry which is preliminary data.</text>
</comment>
<organism evidence="3 4">
    <name type="scientific">Leucobacter soli</name>
    <dbReference type="NCBI Taxonomy" id="2812850"/>
    <lineage>
        <taxon>Bacteria</taxon>
        <taxon>Bacillati</taxon>
        <taxon>Actinomycetota</taxon>
        <taxon>Actinomycetes</taxon>
        <taxon>Micrococcales</taxon>
        <taxon>Microbacteriaceae</taxon>
        <taxon>Leucobacter</taxon>
    </lineage>
</organism>
<feature type="compositionally biased region" description="Pro residues" evidence="1">
    <location>
        <begin position="63"/>
        <end position="82"/>
    </location>
</feature>
<evidence type="ECO:0000256" key="2">
    <source>
        <dbReference type="SAM" id="Phobius"/>
    </source>
</evidence>
<dbReference type="RefSeq" id="WP_218114356.1">
    <property type="nucleotide sequence ID" value="NZ_CAJVAP010000006.1"/>
</dbReference>
<gene>
    <name evidence="3" type="ORF">LEUCIP111803_00729</name>
</gene>
<dbReference type="InterPro" id="IPR008523">
    <property type="entry name" value="DUF805"/>
</dbReference>
<keyword evidence="2" id="KW-0812">Transmembrane</keyword>
<evidence type="ECO:0008006" key="5">
    <source>
        <dbReference type="Google" id="ProtNLM"/>
    </source>
</evidence>
<feature type="compositionally biased region" description="Low complexity" evidence="1">
    <location>
        <begin position="83"/>
        <end position="123"/>
    </location>
</feature>
<feature type="transmembrane region" description="Helical" evidence="2">
    <location>
        <begin position="260"/>
        <end position="286"/>
    </location>
</feature>
<dbReference type="Proteomes" id="UP000693892">
    <property type="component" value="Unassembled WGS sequence"/>
</dbReference>
<evidence type="ECO:0000313" key="3">
    <source>
        <dbReference type="EMBL" id="CAG7604356.1"/>
    </source>
</evidence>
<dbReference type="Pfam" id="PF05656">
    <property type="entry name" value="DUF805"/>
    <property type="match status" value="1"/>
</dbReference>
<accession>A0A916JUQ7</accession>
<keyword evidence="2" id="KW-0472">Membrane</keyword>
<dbReference type="PANTHER" id="PTHR34980">
    <property type="entry name" value="INNER MEMBRANE PROTEIN-RELATED-RELATED"/>
    <property type="match status" value="1"/>
</dbReference>
<keyword evidence="2" id="KW-1133">Transmembrane helix</keyword>